<dbReference type="Proteomes" id="UP000663859">
    <property type="component" value="Unassembled WGS sequence"/>
</dbReference>
<proteinExistence type="predicted"/>
<comment type="caution">
    <text evidence="1">The sequence shown here is derived from an EMBL/GenBank/DDBJ whole genome shotgun (WGS) entry which is preliminary data.</text>
</comment>
<sequence>MAQVHAIKYPKGQAADVGVRREFFQFVPWHEDLPAAEPGDFREGENMLEQLGWAIESLQRFPRDCLIESKIARAQTC</sequence>
<dbReference type="EMBL" id="CAJNOB010000045">
    <property type="protein sequence ID" value="CAF0702478.1"/>
    <property type="molecule type" value="Genomic_DNA"/>
</dbReference>
<evidence type="ECO:0000313" key="1">
    <source>
        <dbReference type="EMBL" id="CAF0702478.1"/>
    </source>
</evidence>
<gene>
    <name evidence="1" type="ORF">MPNT_50088</name>
</gene>
<keyword evidence="2" id="KW-1185">Reference proteome</keyword>
<evidence type="ECO:0000313" key="2">
    <source>
        <dbReference type="Proteomes" id="UP000663859"/>
    </source>
</evidence>
<name>A0A8J2BLB8_9BACT</name>
<reference evidence="1" key="1">
    <citation type="submission" date="2021-02" db="EMBL/GenBank/DDBJ databases">
        <authorList>
            <person name="Cremers G."/>
            <person name="Picone N."/>
        </authorList>
    </citation>
    <scope>NUCLEOTIDE SEQUENCE</scope>
    <source>
        <strain evidence="1">PQ17</strain>
    </source>
</reference>
<dbReference type="AlphaFoldDB" id="A0A8J2BLB8"/>
<protein>
    <submittedName>
        <fullName evidence="1">Uncharacterized protein</fullName>
    </submittedName>
</protein>
<organism evidence="1 2">
    <name type="scientific">Candidatus Methylacidithermus pantelleriae</name>
    <dbReference type="NCBI Taxonomy" id="2744239"/>
    <lineage>
        <taxon>Bacteria</taxon>
        <taxon>Pseudomonadati</taxon>
        <taxon>Verrucomicrobiota</taxon>
        <taxon>Methylacidiphilae</taxon>
        <taxon>Methylacidiphilales</taxon>
        <taxon>Methylacidiphilaceae</taxon>
        <taxon>Candidatus Methylacidithermus</taxon>
    </lineage>
</organism>
<accession>A0A8J2BLB8</accession>